<name>A0A2A5MIR2_9ENTR</name>
<reference evidence="1 2" key="1">
    <citation type="submission" date="2017-09" db="EMBL/GenBank/DDBJ databases">
        <title>Mdr eskape-Ghana.</title>
        <authorList>
            <person name="Agyepong N."/>
            <person name="Janice J."/>
            <person name="Samuelsen O."/>
            <person name="Owusu-Ofori A."/>
            <person name="Sundsfjord A."/>
            <person name="Essack S."/>
            <person name="Pedersen T."/>
        </authorList>
    </citation>
    <scope>NUCLEOTIDE SEQUENCE [LARGE SCALE GENOMIC DNA]</scope>
    <source>
        <strain evidence="1 2">46</strain>
    </source>
</reference>
<evidence type="ECO:0000313" key="2">
    <source>
        <dbReference type="Proteomes" id="UP000217648"/>
    </source>
</evidence>
<dbReference type="EMBL" id="NXHG01000008">
    <property type="protein sequence ID" value="PCM60789.1"/>
    <property type="molecule type" value="Genomic_DNA"/>
</dbReference>
<sequence>MAHEISLEQAAEKAHQAEIICRMMEVYHNKMDCTEIEALSSLLRTLTGDVCAWLIEEQAIKNNK</sequence>
<dbReference type="Proteomes" id="UP000217648">
    <property type="component" value="Unassembled WGS sequence"/>
</dbReference>
<comment type="caution">
    <text evidence="1">The sequence shown here is derived from an EMBL/GenBank/DDBJ whole genome shotgun (WGS) entry which is preliminary data.</text>
</comment>
<gene>
    <name evidence="1" type="ORF">CP911_16000</name>
</gene>
<dbReference type="RefSeq" id="WP_096833739.1">
    <property type="nucleotide sequence ID" value="NZ_JAHCTL010000044.1"/>
</dbReference>
<accession>A0A2A5MIR2</accession>
<proteinExistence type="predicted"/>
<organism evidence="1 2">
    <name type="scientific">Klebsiella quasipneumoniae</name>
    <dbReference type="NCBI Taxonomy" id="1463165"/>
    <lineage>
        <taxon>Bacteria</taxon>
        <taxon>Pseudomonadati</taxon>
        <taxon>Pseudomonadota</taxon>
        <taxon>Gammaproteobacteria</taxon>
        <taxon>Enterobacterales</taxon>
        <taxon>Enterobacteriaceae</taxon>
        <taxon>Klebsiella/Raoultella group</taxon>
        <taxon>Klebsiella</taxon>
        <taxon>Klebsiella pneumoniae complex</taxon>
    </lineage>
</organism>
<evidence type="ECO:0000313" key="1">
    <source>
        <dbReference type="EMBL" id="PCM60789.1"/>
    </source>
</evidence>
<protein>
    <submittedName>
        <fullName evidence="1">Uncharacterized protein</fullName>
    </submittedName>
</protein>
<dbReference type="AlphaFoldDB" id="A0A2A5MIR2"/>